<dbReference type="GO" id="GO:0046034">
    <property type="term" value="P:ATP metabolic process"/>
    <property type="evidence" value="ECO:0007669"/>
    <property type="project" value="InterPro"/>
</dbReference>
<sequence>MGTLRVDEIDERIELEEGTIGIALNLESDNVGVVLMSDGFMIKEGSSIKAIGRITQIPLLGKKPLRILRSNYRVIDWQEVDDDREIILLDGNPSLPIRFDHIPKGRLGKRKDASRKGYAKRESVARSRQEKKRQRQGGKQCRRRKAWK</sequence>
<keyword evidence="3" id="KW-0375">Hydrogen ion transport</keyword>
<organism evidence="6 7">
    <name type="scientific">Vanilla planifolia</name>
    <name type="common">Vanilla</name>
    <dbReference type="NCBI Taxonomy" id="51239"/>
    <lineage>
        <taxon>Eukaryota</taxon>
        <taxon>Viridiplantae</taxon>
        <taxon>Streptophyta</taxon>
        <taxon>Embryophyta</taxon>
        <taxon>Tracheophyta</taxon>
        <taxon>Spermatophyta</taxon>
        <taxon>Magnoliopsida</taxon>
        <taxon>Liliopsida</taxon>
        <taxon>Asparagales</taxon>
        <taxon>Orchidaceae</taxon>
        <taxon>Vanilloideae</taxon>
        <taxon>Vanilleae</taxon>
        <taxon>Vanilla</taxon>
    </lineage>
</organism>
<feature type="compositionally biased region" description="Basic and acidic residues" evidence="4">
    <location>
        <begin position="110"/>
        <end position="128"/>
    </location>
</feature>
<evidence type="ECO:0000256" key="2">
    <source>
        <dbReference type="ARBA" id="ARBA00022448"/>
    </source>
</evidence>
<feature type="domain" description="ATPase F1/V1/A1 complex alpha/beta subunit N-terminal" evidence="5">
    <location>
        <begin position="13"/>
        <end position="52"/>
    </location>
</feature>
<name>A0A835QDJ4_VANPL</name>
<dbReference type="Gene3D" id="2.40.30.20">
    <property type="match status" value="1"/>
</dbReference>
<evidence type="ECO:0000313" key="7">
    <source>
        <dbReference type="Proteomes" id="UP000639772"/>
    </source>
</evidence>
<dbReference type="SUPFAM" id="SSF50615">
    <property type="entry name" value="N-terminal domain of alpha and beta subunits of F1 ATP synthase"/>
    <property type="match status" value="1"/>
</dbReference>
<dbReference type="InterPro" id="IPR004100">
    <property type="entry name" value="ATPase_F1/V1/A1_a/bsu_N"/>
</dbReference>
<feature type="compositionally biased region" description="Basic residues" evidence="4">
    <location>
        <begin position="129"/>
        <end position="148"/>
    </location>
</feature>
<reference evidence="6 7" key="1">
    <citation type="journal article" date="2020" name="Nat. Food">
        <title>A phased Vanilla planifolia genome enables genetic improvement of flavour and production.</title>
        <authorList>
            <person name="Hasing T."/>
            <person name="Tang H."/>
            <person name="Brym M."/>
            <person name="Khazi F."/>
            <person name="Huang T."/>
            <person name="Chambers A.H."/>
        </authorList>
    </citation>
    <scope>NUCLEOTIDE SEQUENCE [LARGE SCALE GENOMIC DNA]</scope>
    <source>
        <tissue evidence="6">Leaf</tissue>
    </source>
</reference>
<protein>
    <recommendedName>
        <fullName evidence="5">ATPase F1/V1/A1 complex alpha/beta subunit N-terminal domain-containing protein</fullName>
    </recommendedName>
</protein>
<evidence type="ECO:0000256" key="4">
    <source>
        <dbReference type="SAM" id="MobiDB-lite"/>
    </source>
</evidence>
<keyword evidence="2" id="KW-0813">Transport</keyword>
<gene>
    <name evidence="6" type="ORF">HPP92_018018</name>
</gene>
<accession>A0A835QDJ4</accession>
<dbReference type="Proteomes" id="UP000639772">
    <property type="component" value="Chromosome 9"/>
</dbReference>
<dbReference type="GO" id="GO:1902600">
    <property type="term" value="P:proton transmembrane transport"/>
    <property type="evidence" value="ECO:0007669"/>
    <property type="project" value="UniProtKB-KW"/>
</dbReference>
<dbReference type="Pfam" id="PF02874">
    <property type="entry name" value="ATP-synt_ab_N"/>
    <property type="match status" value="1"/>
</dbReference>
<comment type="caution">
    <text evidence="6">The sequence shown here is derived from an EMBL/GenBank/DDBJ whole genome shotgun (WGS) entry which is preliminary data.</text>
</comment>
<dbReference type="AlphaFoldDB" id="A0A835QDJ4"/>
<proteinExistence type="inferred from homology"/>
<dbReference type="InterPro" id="IPR036121">
    <property type="entry name" value="ATPase_F1/V1/A1_a/bsu_N_sf"/>
</dbReference>
<feature type="region of interest" description="Disordered" evidence="4">
    <location>
        <begin position="100"/>
        <end position="148"/>
    </location>
</feature>
<dbReference type="InterPro" id="IPR023366">
    <property type="entry name" value="ATP_synth_asu-like_sf"/>
</dbReference>
<keyword evidence="3" id="KW-0406">Ion transport</keyword>
<evidence type="ECO:0000256" key="1">
    <source>
        <dbReference type="ARBA" id="ARBA00008936"/>
    </source>
</evidence>
<evidence type="ECO:0000256" key="3">
    <source>
        <dbReference type="ARBA" id="ARBA00022781"/>
    </source>
</evidence>
<evidence type="ECO:0000313" key="6">
    <source>
        <dbReference type="EMBL" id="KAG0468690.1"/>
    </source>
</evidence>
<evidence type="ECO:0000259" key="5">
    <source>
        <dbReference type="Pfam" id="PF02874"/>
    </source>
</evidence>
<dbReference type="GO" id="GO:0005524">
    <property type="term" value="F:ATP binding"/>
    <property type="evidence" value="ECO:0007669"/>
    <property type="project" value="UniProtKB-KW"/>
</dbReference>
<comment type="similarity">
    <text evidence="1">Belongs to the ATPase alpha/beta chains family.</text>
</comment>
<dbReference type="EMBL" id="JADCNM010000009">
    <property type="protein sequence ID" value="KAG0468690.1"/>
    <property type="molecule type" value="Genomic_DNA"/>
</dbReference>